<evidence type="ECO:0000313" key="1">
    <source>
        <dbReference type="EMBL" id="BDG01170.1"/>
    </source>
</evidence>
<gene>
    <name evidence="1" type="ORF">AMOR_01660</name>
</gene>
<proteinExistence type="predicted"/>
<dbReference type="RefSeq" id="WP_248357566.1">
    <property type="nucleotide sequence ID" value="NZ_AP025591.1"/>
</dbReference>
<protein>
    <submittedName>
        <fullName evidence="1">Uncharacterized protein</fullName>
    </submittedName>
</protein>
<sequence>MPDTRKRNLIAQWAFDTRPVLLRFHLWLEDVEVERHQPDPVSAHSFTPRGIARCLAMTSAATALGTRLYGEFGAGAGKDKAAYNQVKKSADAISAYVMSEGLWHLTRTLPENHAIMVCLGEGLMPKAGETPEMGANPLLGFGRVYARPEVARQVDRLVHKLLNDPNHSFEEFYAKLQEKGITLWGAAVDTLENTSRFAEGKLTGPMAVFHLFDSPLTVSRPYESYMGCLTLPRRVAASAERDSLLLDYRTPRNQVMEAIEATYPGIERKNVHVWTLRGKSRVGRLGKRWEEWKALGAHLVEDGWKAPSGIEVFTDSGTYAPTFLVGSWQDAAGATHVFLCDGYAATAEAMQASSLSSVLDVDCTMAVFSPEFALPCGEEGKLMQLDPRAPDFSRRVGELFGGRVLEAGEVKTYAEAIEEAASSNMPLKQRVIRADDFLPEKKWGVLASIGYMCDDPYTGSPGVEQVGEGLYRVTTQLATRNASARMAFTFRLMEPVSEMRHVFSPLLVRFLSGVDWTRRPVKISDSGRIRNELQTMLSQALEHDGDTIRVHFDRVDDKVMPKDKQARIRQVLEWYKANHPVWFEWLEVA</sequence>
<evidence type="ECO:0000313" key="2">
    <source>
        <dbReference type="Proteomes" id="UP001162891"/>
    </source>
</evidence>
<reference evidence="2" key="1">
    <citation type="journal article" date="2022" name="Int. J. Syst. Evol. Microbiol.">
        <title>Anaeromyxobacter oryzae sp. nov., Anaeromyxobacter diazotrophicus sp. nov. and Anaeromyxobacter paludicola sp. nov., isolated from paddy soils.</title>
        <authorList>
            <person name="Itoh H."/>
            <person name="Xu Z."/>
            <person name="Mise K."/>
            <person name="Masuda Y."/>
            <person name="Ushijima N."/>
            <person name="Hayakawa C."/>
            <person name="Shiratori Y."/>
            <person name="Senoo K."/>
        </authorList>
    </citation>
    <scope>NUCLEOTIDE SEQUENCE [LARGE SCALE GENOMIC DNA]</scope>
    <source>
        <strain evidence="2">Red232</strain>
    </source>
</reference>
<dbReference type="EMBL" id="AP025591">
    <property type="protein sequence ID" value="BDG01170.1"/>
    <property type="molecule type" value="Genomic_DNA"/>
</dbReference>
<dbReference type="Proteomes" id="UP001162891">
    <property type="component" value="Chromosome"/>
</dbReference>
<organism evidence="1 2">
    <name type="scientific">Anaeromyxobacter oryzae</name>
    <dbReference type="NCBI Taxonomy" id="2918170"/>
    <lineage>
        <taxon>Bacteria</taxon>
        <taxon>Pseudomonadati</taxon>
        <taxon>Myxococcota</taxon>
        <taxon>Myxococcia</taxon>
        <taxon>Myxococcales</taxon>
        <taxon>Cystobacterineae</taxon>
        <taxon>Anaeromyxobacteraceae</taxon>
        <taxon>Anaeromyxobacter</taxon>
    </lineage>
</organism>
<accession>A0ABM7WNY6</accession>
<keyword evidence="2" id="KW-1185">Reference proteome</keyword>
<name>A0ABM7WNY6_9BACT</name>